<keyword evidence="5" id="KW-1185">Reference proteome</keyword>
<dbReference type="Gene3D" id="3.80.10.10">
    <property type="entry name" value="Ribonuclease Inhibitor"/>
    <property type="match status" value="1"/>
</dbReference>
<dbReference type="SUPFAM" id="SSF52047">
    <property type="entry name" value="RNI-like"/>
    <property type="match status" value="1"/>
</dbReference>
<accession>A0A816HU09</accession>
<evidence type="ECO:0000256" key="2">
    <source>
        <dbReference type="ARBA" id="ARBA00022737"/>
    </source>
</evidence>
<reference evidence="4" key="1">
    <citation type="submission" date="2021-02" db="EMBL/GenBank/DDBJ databases">
        <authorList>
            <person name="Nowell W R."/>
        </authorList>
    </citation>
    <scope>NUCLEOTIDE SEQUENCE</scope>
</reference>
<dbReference type="Pfam" id="PF13516">
    <property type="entry name" value="LRR_6"/>
    <property type="match status" value="2"/>
</dbReference>
<dbReference type="InterPro" id="IPR001611">
    <property type="entry name" value="Leu-rich_rpt"/>
</dbReference>
<dbReference type="AlphaFoldDB" id="A0A816HU09"/>
<organism evidence="4 5">
    <name type="scientific">Adineta ricciae</name>
    <name type="common">Rotifer</name>
    <dbReference type="NCBI Taxonomy" id="249248"/>
    <lineage>
        <taxon>Eukaryota</taxon>
        <taxon>Metazoa</taxon>
        <taxon>Spiralia</taxon>
        <taxon>Gnathifera</taxon>
        <taxon>Rotifera</taxon>
        <taxon>Eurotatoria</taxon>
        <taxon>Bdelloidea</taxon>
        <taxon>Adinetida</taxon>
        <taxon>Adinetidae</taxon>
        <taxon>Adineta</taxon>
    </lineage>
</organism>
<feature type="non-terminal residue" evidence="4">
    <location>
        <position position="1"/>
    </location>
</feature>
<dbReference type="EMBL" id="CAJNOR010021881">
    <property type="protein sequence ID" value="CAF1691629.1"/>
    <property type="molecule type" value="Genomic_DNA"/>
</dbReference>
<evidence type="ECO:0000256" key="3">
    <source>
        <dbReference type="ARBA" id="ARBA00038315"/>
    </source>
</evidence>
<evidence type="ECO:0000256" key="1">
    <source>
        <dbReference type="ARBA" id="ARBA00022614"/>
    </source>
</evidence>
<keyword evidence="1" id="KW-0433">Leucine-rich repeat</keyword>
<keyword evidence="2" id="KW-0677">Repeat</keyword>
<feature type="non-terminal residue" evidence="4">
    <location>
        <position position="56"/>
    </location>
</feature>
<evidence type="ECO:0000313" key="5">
    <source>
        <dbReference type="Proteomes" id="UP000663828"/>
    </source>
</evidence>
<proteinExistence type="inferred from homology"/>
<protein>
    <submittedName>
        <fullName evidence="4">Uncharacterized protein</fullName>
    </submittedName>
</protein>
<dbReference type="InterPro" id="IPR051279">
    <property type="entry name" value="PP1-Reg/Actin-Interact_Protein"/>
</dbReference>
<dbReference type="InterPro" id="IPR032675">
    <property type="entry name" value="LRR_dom_sf"/>
</dbReference>
<name>A0A816HU09_ADIRI</name>
<comment type="similarity">
    <text evidence="3">Belongs to the PPP1R37 family.</text>
</comment>
<dbReference type="PANTHER" id="PTHR24112">
    <property type="entry name" value="LEUCINE-RICH REPEAT, ISOFORM F-RELATED"/>
    <property type="match status" value="1"/>
</dbReference>
<comment type="caution">
    <text evidence="4">The sequence shown here is derived from an EMBL/GenBank/DDBJ whole genome shotgun (WGS) entry which is preliminary data.</text>
</comment>
<dbReference type="Proteomes" id="UP000663828">
    <property type="component" value="Unassembled WGS sequence"/>
</dbReference>
<sequence length="56" mass="5878">TLTTLDLSGNQIGDAGAQYMSDALRHNTTLTTLDLSGNQIGDAGAQYVSDALRHNT</sequence>
<dbReference type="PANTHER" id="PTHR24112:SF9">
    <property type="entry name" value="PROTEIN PHOSPHATASE 1 REGULATORY SUBUNIT 37"/>
    <property type="match status" value="1"/>
</dbReference>
<dbReference type="SMART" id="SM00368">
    <property type="entry name" value="LRR_RI"/>
    <property type="match status" value="2"/>
</dbReference>
<evidence type="ECO:0000313" key="4">
    <source>
        <dbReference type="EMBL" id="CAF1691629.1"/>
    </source>
</evidence>
<gene>
    <name evidence="4" type="ORF">XAT740_LOCUS64280</name>
</gene>